<evidence type="ECO:0000313" key="8">
    <source>
        <dbReference type="EMBL" id="QCB28459.1"/>
    </source>
</evidence>
<dbReference type="PANTHER" id="PTHR47359">
    <property type="entry name" value="PEPTIDOGLYCAN DL-ENDOPEPTIDASE CWLO"/>
    <property type="match status" value="1"/>
</dbReference>
<evidence type="ECO:0000256" key="3">
    <source>
        <dbReference type="ARBA" id="ARBA00022801"/>
    </source>
</evidence>
<dbReference type="KEGG" id="cee:CENDO_05900"/>
<sequence length="602" mass="62879" precursor="true">MATKTPVKNSLRKRATNTFGLTRIRSAWTIIACTTTLSTVSPLAPAVAQDAPAAINQLGDVLSSSNPSIAELATAIAKSQGELVSLESEIGKFRENVNRALVDLQDARTEATQAREGAVAAREELDDAEAQLQSAQERLNELSRAAYRRANTSEAVTRVSGGDARSEMLERQAYLRTQAAEQQIVVDGLERKRTEKANKESQLRQAQKLAEAREQRASEAESKARGVLEESETKIAGVIEERDALVAKQSEAQELLDQVRGIEPEAAQAPAAPAVGAEGEAAPTSGAAVDGKRQSATQSTEPADSDETSNKPSQTTTQTSEQVSDSVETRAVTGQAGVTSSEAELQAALELSSAVAQQAGASGVTLKLPEGSSVSDVTVNDALAFASSAAGIAASIIAASQPQHTALDTPAAAEGQNPALQGPGTASEEEDSLADEISGVLEPISSIEDVTEKAQAELGDLDRSEKIEAVIARAQSQIGTPYAWGGGDANGPTKGIADGGLADSHGDYNKVGFDCSGLTLYAFAAAGISLPHYTGYQYNYGTKVPISDIQRGDLLFWGPDGGQHVAIYLGNGMMIEAPQSGQMVSEVPVRYGGMAPYAVRLL</sequence>
<feature type="region of interest" description="Disordered" evidence="6">
    <location>
        <begin position="406"/>
        <end position="434"/>
    </location>
</feature>
<dbReference type="InterPro" id="IPR038765">
    <property type="entry name" value="Papain-like_cys_pep_sf"/>
</dbReference>
<dbReference type="PROSITE" id="PS51935">
    <property type="entry name" value="NLPC_P60"/>
    <property type="match status" value="1"/>
</dbReference>
<keyword evidence="5" id="KW-0175">Coiled coil</keyword>
<dbReference type="InterPro" id="IPR051794">
    <property type="entry name" value="PG_Endopeptidase_C40"/>
</dbReference>
<dbReference type="PANTHER" id="PTHR47359:SF3">
    <property type="entry name" value="NLP_P60 DOMAIN-CONTAINING PROTEIN-RELATED"/>
    <property type="match status" value="1"/>
</dbReference>
<keyword evidence="3 8" id="KW-0378">Hydrolase</keyword>
<evidence type="ECO:0000256" key="6">
    <source>
        <dbReference type="SAM" id="MobiDB-lite"/>
    </source>
</evidence>
<organism evidence="8 9">
    <name type="scientific">Corynebacterium endometrii</name>
    <dbReference type="NCBI Taxonomy" id="2488819"/>
    <lineage>
        <taxon>Bacteria</taxon>
        <taxon>Bacillati</taxon>
        <taxon>Actinomycetota</taxon>
        <taxon>Actinomycetes</taxon>
        <taxon>Mycobacteriales</taxon>
        <taxon>Corynebacteriaceae</taxon>
        <taxon>Corynebacterium</taxon>
    </lineage>
</organism>
<reference evidence="8 9" key="1">
    <citation type="submission" date="2019-04" db="EMBL/GenBank/DDBJ databases">
        <title>Corynebacterium endometrii sp. nov., isolated from the uterus of a cow with endometritis.</title>
        <authorList>
            <person name="Ballas P."/>
            <person name="Ruckert C."/>
            <person name="Wagener K."/>
            <person name="Drillich M."/>
            <person name="Kaempfer P."/>
            <person name="Busse H.-J."/>
            <person name="Ehling-Schulz M."/>
        </authorList>
    </citation>
    <scope>NUCLEOTIDE SEQUENCE [LARGE SCALE GENOMIC DNA]</scope>
    <source>
        <strain evidence="8 9">LMM-1653</strain>
    </source>
</reference>
<dbReference type="Gene3D" id="3.90.1720.10">
    <property type="entry name" value="endopeptidase domain like (from Nostoc punctiforme)"/>
    <property type="match status" value="1"/>
</dbReference>
<keyword evidence="2" id="KW-0645">Protease</keyword>
<dbReference type="SUPFAM" id="SSF54001">
    <property type="entry name" value="Cysteine proteinases"/>
    <property type="match status" value="1"/>
</dbReference>
<feature type="region of interest" description="Disordered" evidence="6">
    <location>
        <begin position="196"/>
        <end position="229"/>
    </location>
</feature>
<evidence type="ECO:0000259" key="7">
    <source>
        <dbReference type="PROSITE" id="PS51935"/>
    </source>
</evidence>
<gene>
    <name evidence="8" type="primary">ripA</name>
    <name evidence="8" type="ORF">CENDO_05900</name>
</gene>
<feature type="region of interest" description="Disordered" evidence="6">
    <location>
        <begin position="267"/>
        <end position="338"/>
    </location>
</feature>
<dbReference type="AlphaFoldDB" id="A0A4P7QFY9"/>
<comment type="similarity">
    <text evidence="1">Belongs to the peptidase C40 family.</text>
</comment>
<keyword evidence="9" id="KW-1185">Reference proteome</keyword>
<evidence type="ECO:0000313" key="9">
    <source>
        <dbReference type="Proteomes" id="UP000296352"/>
    </source>
</evidence>
<dbReference type="InterPro" id="IPR000064">
    <property type="entry name" value="NLP_P60_dom"/>
</dbReference>
<dbReference type="Gene3D" id="1.10.287.1490">
    <property type="match status" value="1"/>
</dbReference>
<dbReference type="Pfam" id="PF00877">
    <property type="entry name" value="NLPC_P60"/>
    <property type="match status" value="1"/>
</dbReference>
<feature type="compositionally biased region" description="Basic and acidic residues" evidence="6">
    <location>
        <begin position="210"/>
        <end position="229"/>
    </location>
</feature>
<dbReference type="NCBIfam" id="NF046048">
    <property type="entry name" value="NlpC_P60_DIP1281"/>
    <property type="match status" value="1"/>
</dbReference>
<dbReference type="GO" id="GO:0008234">
    <property type="term" value="F:cysteine-type peptidase activity"/>
    <property type="evidence" value="ECO:0007669"/>
    <property type="project" value="UniProtKB-KW"/>
</dbReference>
<evidence type="ECO:0000256" key="5">
    <source>
        <dbReference type="SAM" id="Coils"/>
    </source>
</evidence>
<name>A0A4P7QFY9_9CORY</name>
<feature type="coiled-coil region" evidence="5">
    <location>
        <begin position="69"/>
        <end position="145"/>
    </location>
</feature>
<accession>A0A4P7QFY9</accession>
<dbReference type="Proteomes" id="UP000296352">
    <property type="component" value="Chromosome"/>
</dbReference>
<protein>
    <submittedName>
        <fullName evidence="8">Peptidoglycan endopeptidase RipA</fullName>
        <ecNumber evidence="8">3.4.-.-</ecNumber>
    </submittedName>
</protein>
<dbReference type="EC" id="3.4.-.-" evidence="8"/>
<evidence type="ECO:0000256" key="1">
    <source>
        <dbReference type="ARBA" id="ARBA00007074"/>
    </source>
</evidence>
<proteinExistence type="inferred from homology"/>
<dbReference type="RefSeq" id="WP_246014176.1">
    <property type="nucleotide sequence ID" value="NZ_CP039247.1"/>
</dbReference>
<dbReference type="GO" id="GO:0006508">
    <property type="term" value="P:proteolysis"/>
    <property type="evidence" value="ECO:0007669"/>
    <property type="project" value="UniProtKB-KW"/>
</dbReference>
<feature type="domain" description="NlpC/P60" evidence="7">
    <location>
        <begin position="464"/>
        <end position="602"/>
    </location>
</feature>
<evidence type="ECO:0000256" key="4">
    <source>
        <dbReference type="ARBA" id="ARBA00022807"/>
    </source>
</evidence>
<evidence type="ECO:0000256" key="2">
    <source>
        <dbReference type="ARBA" id="ARBA00022670"/>
    </source>
</evidence>
<keyword evidence="4" id="KW-0788">Thiol protease</keyword>
<dbReference type="EMBL" id="CP039247">
    <property type="protein sequence ID" value="QCB28459.1"/>
    <property type="molecule type" value="Genomic_DNA"/>
</dbReference>
<feature type="compositionally biased region" description="Low complexity" evidence="6">
    <location>
        <begin position="267"/>
        <end position="283"/>
    </location>
</feature>
<feature type="compositionally biased region" description="Low complexity" evidence="6">
    <location>
        <begin position="313"/>
        <end position="326"/>
    </location>
</feature>